<protein>
    <submittedName>
        <fullName evidence="2">Uncharacterized conserved protein YybS, DUF2232 family</fullName>
    </submittedName>
</protein>
<dbReference type="Proteomes" id="UP000199608">
    <property type="component" value="Unassembled WGS sequence"/>
</dbReference>
<dbReference type="Pfam" id="PF09991">
    <property type="entry name" value="DUF2232"/>
    <property type="match status" value="1"/>
</dbReference>
<keyword evidence="3" id="KW-1185">Reference proteome</keyword>
<dbReference type="InterPro" id="IPR018710">
    <property type="entry name" value="DUF2232"/>
</dbReference>
<evidence type="ECO:0000256" key="1">
    <source>
        <dbReference type="SAM" id="Phobius"/>
    </source>
</evidence>
<dbReference type="AlphaFoldDB" id="A0A1H2ER78"/>
<reference evidence="3" key="1">
    <citation type="submission" date="2016-10" db="EMBL/GenBank/DDBJ databases">
        <authorList>
            <person name="Varghese N."/>
            <person name="Submissions S."/>
        </authorList>
    </citation>
    <scope>NUCLEOTIDE SEQUENCE [LARGE SCALE GENOMIC DNA]</scope>
    <source>
        <strain evidence="3">DSM 3384</strain>
    </source>
</reference>
<gene>
    <name evidence="2" type="ORF">SAMN04487931_103303</name>
</gene>
<dbReference type="PANTHER" id="PTHR41324:SF1">
    <property type="entry name" value="DUF2232 DOMAIN-CONTAINING PROTEIN"/>
    <property type="match status" value="1"/>
</dbReference>
<evidence type="ECO:0000313" key="3">
    <source>
        <dbReference type="Proteomes" id="UP000199608"/>
    </source>
</evidence>
<organism evidence="2 3">
    <name type="scientific">Desulfobacula phenolica</name>
    <dbReference type="NCBI Taxonomy" id="90732"/>
    <lineage>
        <taxon>Bacteria</taxon>
        <taxon>Pseudomonadati</taxon>
        <taxon>Thermodesulfobacteriota</taxon>
        <taxon>Desulfobacteria</taxon>
        <taxon>Desulfobacterales</taxon>
        <taxon>Desulfobacteraceae</taxon>
        <taxon>Desulfobacula</taxon>
    </lineage>
</organism>
<proteinExistence type="predicted"/>
<name>A0A1H2ER78_9BACT</name>
<keyword evidence="1" id="KW-1133">Transmembrane helix</keyword>
<feature type="transmembrane region" description="Helical" evidence="1">
    <location>
        <begin position="106"/>
        <end position="126"/>
    </location>
</feature>
<dbReference type="PANTHER" id="PTHR41324">
    <property type="entry name" value="MEMBRANE PROTEIN-RELATED"/>
    <property type="match status" value="1"/>
</dbReference>
<feature type="transmembrane region" description="Helical" evidence="1">
    <location>
        <begin position="221"/>
        <end position="240"/>
    </location>
</feature>
<dbReference type="EMBL" id="FNLL01000003">
    <property type="protein sequence ID" value="SDT97620.1"/>
    <property type="molecule type" value="Genomic_DNA"/>
</dbReference>
<feature type="transmembrane region" description="Helical" evidence="1">
    <location>
        <begin position="14"/>
        <end position="41"/>
    </location>
</feature>
<sequence>MTGTLIQISAIRDILTGILLCMLIIAIMYVIPLIGIFAWMFLPLPVLFYRLKTGRNGGGIIMMASLAVLIVFTSNVAFNTLYFGSLLMTGFFLGEFIEKHLSIEKIILYTCLAVFGACVSAVLVYSSTQSRGIEQLITDYVSRYHALSSQLFSESAQLYPDMKVDRQMLERASSLFVSAFPGIFINSYLTMVWLNILLIKKLLLKKGITVQSIENLNQWKAPDYLVFGVIGLSVAIFLPLGVLKLLAVNCLIILMFVYFFQGIAVVSFFFQTKRAPFALRFFFYVLITIQPLFMFLVIGFGLFDTWFNFRKLDTVV</sequence>
<feature type="transmembrane region" description="Helical" evidence="1">
    <location>
        <begin position="246"/>
        <end position="269"/>
    </location>
</feature>
<feature type="transmembrane region" description="Helical" evidence="1">
    <location>
        <begin position="175"/>
        <end position="200"/>
    </location>
</feature>
<keyword evidence="1" id="KW-0812">Transmembrane</keyword>
<accession>A0A1H2ER78</accession>
<evidence type="ECO:0000313" key="2">
    <source>
        <dbReference type="EMBL" id="SDT97620.1"/>
    </source>
</evidence>
<dbReference type="RefSeq" id="WP_092231797.1">
    <property type="nucleotide sequence ID" value="NZ_FNLL01000003.1"/>
</dbReference>
<feature type="transmembrane region" description="Helical" evidence="1">
    <location>
        <begin position="281"/>
        <end position="303"/>
    </location>
</feature>
<keyword evidence="1" id="KW-0472">Membrane</keyword>
<feature type="transmembrane region" description="Helical" evidence="1">
    <location>
        <begin position="61"/>
        <end position="94"/>
    </location>
</feature>